<protein>
    <recommendedName>
        <fullName evidence="3">Secretion system C-terminal sorting domain-containing protein</fullName>
    </recommendedName>
</protein>
<comment type="caution">
    <text evidence="4">The sequence shown here is derived from an EMBL/GenBank/DDBJ whole genome shotgun (WGS) entry which is preliminary data.</text>
</comment>
<evidence type="ECO:0000313" key="5">
    <source>
        <dbReference type="Proteomes" id="UP000093807"/>
    </source>
</evidence>
<dbReference type="EMBL" id="JMTM01000053">
    <property type="protein sequence ID" value="OAZ03593.1"/>
    <property type="molecule type" value="Genomic_DNA"/>
</dbReference>
<evidence type="ECO:0000256" key="1">
    <source>
        <dbReference type="ARBA" id="ARBA00022729"/>
    </source>
</evidence>
<name>A0A199XPC6_9FLAO</name>
<dbReference type="Pfam" id="PF18962">
    <property type="entry name" value="Por_Secre_tail"/>
    <property type="match status" value="1"/>
</dbReference>
<dbReference type="InterPro" id="IPR026444">
    <property type="entry name" value="Secre_tail"/>
</dbReference>
<feature type="chain" id="PRO_5008286729" description="Secretion system C-terminal sorting domain-containing protein" evidence="2">
    <location>
        <begin position="23"/>
        <end position="112"/>
    </location>
</feature>
<dbReference type="OrthoDB" id="862563at2"/>
<evidence type="ECO:0000259" key="3">
    <source>
        <dbReference type="Pfam" id="PF18962"/>
    </source>
</evidence>
<dbReference type="RefSeq" id="WP_064715671.1">
    <property type="nucleotide sequence ID" value="NZ_JMTM01000053.1"/>
</dbReference>
<evidence type="ECO:0000313" key="4">
    <source>
        <dbReference type="EMBL" id="OAZ03593.1"/>
    </source>
</evidence>
<feature type="signal peptide" evidence="2">
    <location>
        <begin position="1"/>
        <end position="22"/>
    </location>
</feature>
<dbReference type="AlphaFoldDB" id="A0A199XPC6"/>
<reference evidence="4 5" key="1">
    <citation type="submission" date="2016-06" db="EMBL/GenBank/DDBJ databases">
        <title>Draft genome sequence of Flavobacterium succinicans strain DD5b.</title>
        <authorList>
            <person name="Poehlein A."/>
            <person name="Daniel R."/>
            <person name="Simeonova D.D."/>
        </authorList>
    </citation>
    <scope>NUCLEOTIDE SEQUENCE [LARGE SCALE GENOMIC DNA]</scope>
    <source>
        <strain evidence="4 5">DD5b</strain>
    </source>
</reference>
<dbReference type="PATRIC" id="fig|29536.5.peg.1960"/>
<organism evidence="4 5">
    <name type="scientific">Flavobacterium succinicans</name>
    <dbReference type="NCBI Taxonomy" id="29536"/>
    <lineage>
        <taxon>Bacteria</taxon>
        <taxon>Pseudomonadati</taxon>
        <taxon>Bacteroidota</taxon>
        <taxon>Flavobacteriia</taxon>
        <taxon>Flavobacteriales</taxon>
        <taxon>Flavobacteriaceae</taxon>
        <taxon>Flavobacterium</taxon>
    </lineage>
</organism>
<feature type="domain" description="Secretion system C-terminal sorting" evidence="3">
    <location>
        <begin position="42"/>
        <end position="111"/>
    </location>
</feature>
<dbReference type="NCBIfam" id="TIGR04183">
    <property type="entry name" value="Por_Secre_tail"/>
    <property type="match status" value="1"/>
</dbReference>
<dbReference type="Proteomes" id="UP000093807">
    <property type="component" value="Unassembled WGS sequence"/>
</dbReference>
<accession>A0A199XPC6</accession>
<proteinExistence type="predicted"/>
<gene>
    <name evidence="4" type="ORF">FLB_18690</name>
</gene>
<evidence type="ECO:0000256" key="2">
    <source>
        <dbReference type="SAM" id="SignalP"/>
    </source>
</evidence>
<keyword evidence="1 2" id="KW-0732">Signal</keyword>
<keyword evidence="5" id="KW-1185">Reference proteome</keyword>
<sequence>MVKNYFYSILLLVLFFSLGVSAQEVKQQPKPQENTSIEGLSLYPNPVSNGKVYISTKEDLEKEITIFDVLGKKVLQTQLSSRELNVSALPPGVYIIKINENQASATRKLIIR</sequence>